<feature type="compositionally biased region" description="Basic and acidic residues" evidence="1">
    <location>
        <begin position="434"/>
        <end position="448"/>
    </location>
</feature>
<feature type="compositionally biased region" description="Acidic residues" evidence="1">
    <location>
        <begin position="1120"/>
        <end position="1129"/>
    </location>
</feature>
<feature type="compositionally biased region" description="Polar residues" evidence="1">
    <location>
        <begin position="735"/>
        <end position="745"/>
    </location>
</feature>
<feature type="compositionally biased region" description="Acidic residues" evidence="1">
    <location>
        <begin position="397"/>
        <end position="407"/>
    </location>
</feature>
<feature type="compositionally biased region" description="Polar residues" evidence="1">
    <location>
        <begin position="79"/>
        <end position="94"/>
    </location>
</feature>
<proteinExistence type="predicted"/>
<gene>
    <name evidence="2" type="ORF">QBC46DRAFT_381542</name>
</gene>
<dbReference type="AlphaFoldDB" id="A0AAN6S6N0"/>
<organism evidence="2 3">
    <name type="scientific">Diplogelasinospora grovesii</name>
    <dbReference type="NCBI Taxonomy" id="303347"/>
    <lineage>
        <taxon>Eukaryota</taxon>
        <taxon>Fungi</taxon>
        <taxon>Dikarya</taxon>
        <taxon>Ascomycota</taxon>
        <taxon>Pezizomycotina</taxon>
        <taxon>Sordariomycetes</taxon>
        <taxon>Sordariomycetidae</taxon>
        <taxon>Sordariales</taxon>
        <taxon>Diplogelasinosporaceae</taxon>
        <taxon>Diplogelasinospora</taxon>
    </lineage>
</organism>
<dbReference type="Proteomes" id="UP001303473">
    <property type="component" value="Unassembled WGS sequence"/>
</dbReference>
<feature type="compositionally biased region" description="Basic and acidic residues" evidence="1">
    <location>
        <begin position="378"/>
        <end position="396"/>
    </location>
</feature>
<feature type="compositionally biased region" description="Polar residues" evidence="1">
    <location>
        <begin position="423"/>
        <end position="433"/>
    </location>
</feature>
<comment type="caution">
    <text evidence="2">The sequence shown here is derived from an EMBL/GenBank/DDBJ whole genome shotgun (WGS) entry which is preliminary data.</text>
</comment>
<feature type="compositionally biased region" description="Low complexity" evidence="1">
    <location>
        <begin position="248"/>
        <end position="260"/>
    </location>
</feature>
<evidence type="ECO:0000313" key="3">
    <source>
        <dbReference type="Proteomes" id="UP001303473"/>
    </source>
</evidence>
<feature type="compositionally biased region" description="Basic and acidic residues" evidence="1">
    <location>
        <begin position="456"/>
        <end position="469"/>
    </location>
</feature>
<protein>
    <submittedName>
        <fullName evidence="2">Uncharacterized protein</fullName>
    </submittedName>
</protein>
<feature type="compositionally biased region" description="Basic and acidic residues" evidence="1">
    <location>
        <begin position="493"/>
        <end position="505"/>
    </location>
</feature>
<feature type="compositionally biased region" description="Basic and acidic residues" evidence="1">
    <location>
        <begin position="532"/>
        <end position="556"/>
    </location>
</feature>
<sequence>MERTISGRASMSSMSSDDAATRPNRRFSSPLVINSASRRQSLFSRPPAKENTSPNDAESRAQPRPASSAASLSDVKMASPNSTRIPRPTQQNPSHPRRPFTLTDAYRMVEEEEEAVQGSPSPAPRSWRSRRTPGDSRNLQRSWDLGSAEPQAQVRHDQKPLEPGREDRRRSLESPSARSQRSEASESDFDEKLRRHAQEQAATEGRAAHNSGLISESRPGARMGGAGKTMLRKPSRNSLDGHAPPRSVKPSGSTPKGSSGWLARRLADRRTERSITSGSAAQGPTDESKAGEAPNEDFARPEAGPTTRSATVPPDHRSPNKSFAWQADADFTAGDLQISSSPPVNLGRSNTKLDEIRALEAEVNQRFSESPKTRQRNTRIDEIRALEKEAALKFPDEPPEPDDDGDDMQAKAGDNDSRHLHSGPTSRPASRTNARADEFRAREIESLSRRALATARLDEIRERNADYRSRSTSPVISRKSSREVLRDSPLAGERLRRPERERKVIAQDIAEESEKPAVEEPAVDALATVRPPSKDGEADDNETHEVKTRDRRDGSRSSHGSSHTREDSRDLLRRLALVTSSPVTEQRVPKDDTKPVNRGRDGREAAGQKKVGGAKSDARPTVGFAGLRRDSSVESGSDKRSNTAHSESDPTERIEGEMKLFAPLENHSERGSLRAPSPGSDEAAADETPRPSKVDPLTQPTPRVTGAFVETPATVKIEKLEGEDSAGPTLAESAAVNSVPDNGQKSVGPKGPDPVVGGGPGIDVSMDSKAPLLSRGRRANLSPRKSRHALSAKGDRMSGRSSSVSAHRRSKSLPRTRLPLVNSAKPPTVRDDLREIQQTNQIEDSTLDDLGDLLEAHGRANRDLGRQQHKTKREDDAKDLLDREQELEAYDRMSRSLKTGLLGIRTAKQGIERLENEVSHADAKTSLPRETNDGKATACPACIRQPSSDAAITYVHLPVPRLWHRHPRFRFTTLGLLLSLLSLWFVAESAMCFFYCKPQYCYPGKPCNWSPEDPLWGYSVPIKLDQWATGGQGRALANRVAPEMADWLADMWDVATGTDITKVDTTSFSWGQKRQHRRRLMKKGLVRPFVEQPEDKAKFEAWRAARLARERDDSAREMGYDVDEDETIAGDEKLSR</sequence>
<feature type="region of interest" description="Disordered" evidence="1">
    <location>
        <begin position="859"/>
        <end position="878"/>
    </location>
</feature>
<feature type="compositionally biased region" description="Basic and acidic residues" evidence="1">
    <location>
        <begin position="627"/>
        <end position="658"/>
    </location>
</feature>
<feature type="compositionally biased region" description="Basic and acidic residues" evidence="1">
    <location>
        <begin position="154"/>
        <end position="172"/>
    </location>
</feature>
<feature type="compositionally biased region" description="Basic and acidic residues" evidence="1">
    <location>
        <begin position="587"/>
        <end position="607"/>
    </location>
</feature>
<dbReference type="EMBL" id="MU853779">
    <property type="protein sequence ID" value="KAK3941826.1"/>
    <property type="molecule type" value="Genomic_DNA"/>
</dbReference>
<feature type="region of interest" description="Disordered" evidence="1">
    <location>
        <begin position="1111"/>
        <end position="1136"/>
    </location>
</feature>
<feature type="compositionally biased region" description="Low complexity" evidence="1">
    <location>
        <begin position="60"/>
        <end position="73"/>
    </location>
</feature>
<name>A0AAN6S6N0_9PEZI</name>
<evidence type="ECO:0000256" key="1">
    <source>
        <dbReference type="SAM" id="MobiDB-lite"/>
    </source>
</evidence>
<feature type="compositionally biased region" description="Polar residues" evidence="1">
    <location>
        <begin position="31"/>
        <end position="43"/>
    </location>
</feature>
<evidence type="ECO:0000313" key="2">
    <source>
        <dbReference type="EMBL" id="KAK3941826.1"/>
    </source>
</evidence>
<feature type="compositionally biased region" description="Basic and acidic residues" evidence="1">
    <location>
        <begin position="180"/>
        <end position="198"/>
    </location>
</feature>
<feature type="region of interest" description="Disordered" evidence="1">
    <location>
        <begin position="362"/>
        <end position="826"/>
    </location>
</feature>
<feature type="compositionally biased region" description="Low complexity" evidence="1">
    <location>
        <begin position="9"/>
        <end position="18"/>
    </location>
</feature>
<feature type="compositionally biased region" description="Basic and acidic residues" evidence="1">
    <location>
        <begin position="563"/>
        <end position="573"/>
    </location>
</feature>
<keyword evidence="3" id="KW-1185">Reference proteome</keyword>
<reference evidence="3" key="1">
    <citation type="journal article" date="2023" name="Mol. Phylogenet. Evol.">
        <title>Genome-scale phylogeny and comparative genomics of the fungal order Sordariales.</title>
        <authorList>
            <person name="Hensen N."/>
            <person name="Bonometti L."/>
            <person name="Westerberg I."/>
            <person name="Brannstrom I.O."/>
            <person name="Guillou S."/>
            <person name="Cros-Aarteil S."/>
            <person name="Calhoun S."/>
            <person name="Haridas S."/>
            <person name="Kuo A."/>
            <person name="Mondo S."/>
            <person name="Pangilinan J."/>
            <person name="Riley R."/>
            <person name="LaButti K."/>
            <person name="Andreopoulos B."/>
            <person name="Lipzen A."/>
            <person name="Chen C."/>
            <person name="Yan M."/>
            <person name="Daum C."/>
            <person name="Ng V."/>
            <person name="Clum A."/>
            <person name="Steindorff A."/>
            <person name="Ohm R.A."/>
            <person name="Martin F."/>
            <person name="Silar P."/>
            <person name="Natvig D.O."/>
            <person name="Lalanne C."/>
            <person name="Gautier V."/>
            <person name="Ament-Velasquez S.L."/>
            <person name="Kruys A."/>
            <person name="Hutchinson M.I."/>
            <person name="Powell A.J."/>
            <person name="Barry K."/>
            <person name="Miller A.N."/>
            <person name="Grigoriev I.V."/>
            <person name="Debuchy R."/>
            <person name="Gladieux P."/>
            <person name="Hiltunen Thoren M."/>
            <person name="Johannesson H."/>
        </authorList>
    </citation>
    <scope>NUCLEOTIDE SEQUENCE [LARGE SCALE GENOMIC DNA]</scope>
    <source>
        <strain evidence="3">CBS 340.73</strain>
    </source>
</reference>
<feature type="region of interest" description="Disordered" evidence="1">
    <location>
        <begin position="1"/>
        <end position="328"/>
    </location>
</feature>
<accession>A0AAN6S6N0</accession>